<reference evidence="5 6" key="1">
    <citation type="journal article" date="2018" name="J. Biol. Chem.">
        <title>Discovery of the actinoplanic acid pathway in Streptomyces rapamycinicus reveals a genetically conserved synergism with rapamycin.</title>
        <authorList>
            <person name="Mrak P."/>
            <person name="Krastel P."/>
            <person name="Pivk Lukancic P."/>
            <person name="Tao J."/>
            <person name="Pistorius D."/>
            <person name="Moore C.M."/>
        </authorList>
    </citation>
    <scope>NUCLEOTIDE SEQUENCE [LARGE SCALE GENOMIC DNA]</scope>
    <source>
        <strain evidence="5 6">NRRL 5491</strain>
    </source>
</reference>
<keyword evidence="3" id="KW-0560">Oxidoreductase</keyword>
<evidence type="ECO:0000256" key="3">
    <source>
        <dbReference type="ARBA" id="ARBA00023002"/>
    </source>
</evidence>
<name>A0A3L8R9R7_STRRN</name>
<dbReference type="GO" id="GO:0004497">
    <property type="term" value="F:monooxygenase activity"/>
    <property type="evidence" value="ECO:0007669"/>
    <property type="project" value="UniProtKB-KW"/>
</dbReference>
<organism evidence="5 6">
    <name type="scientific">Streptomyces rapamycinicus (strain ATCC 29253 / DSM 41530 / NRRL 5491 / AYB-994)</name>
    <name type="common">Streptomyces hygroscopicus (strain ATCC 29253)</name>
    <dbReference type="NCBI Taxonomy" id="1343740"/>
    <lineage>
        <taxon>Bacteria</taxon>
        <taxon>Bacillati</taxon>
        <taxon>Actinomycetota</taxon>
        <taxon>Actinomycetes</taxon>
        <taxon>Kitasatosporales</taxon>
        <taxon>Streptomycetaceae</taxon>
        <taxon>Streptomyces</taxon>
        <taxon>Streptomyces violaceusniger group</taxon>
    </lineage>
</organism>
<dbReference type="STRING" id="1343740.M271_02900"/>
<dbReference type="Proteomes" id="UP000281594">
    <property type="component" value="Unassembled WGS sequence"/>
</dbReference>
<accession>A0A3L8R9R7</accession>
<evidence type="ECO:0000256" key="4">
    <source>
        <dbReference type="ARBA" id="ARBA00023033"/>
    </source>
</evidence>
<keyword evidence="2" id="KW-0288">FMN</keyword>
<dbReference type="GO" id="GO:0016705">
    <property type="term" value="F:oxidoreductase activity, acting on paired donors, with incorporation or reduction of molecular oxygen"/>
    <property type="evidence" value="ECO:0007669"/>
    <property type="project" value="InterPro"/>
</dbReference>
<evidence type="ECO:0008006" key="7">
    <source>
        <dbReference type="Google" id="ProtNLM"/>
    </source>
</evidence>
<dbReference type="SUPFAM" id="SSF51679">
    <property type="entry name" value="Bacterial luciferase-like"/>
    <property type="match status" value="1"/>
</dbReference>
<comment type="caution">
    <text evidence="5">The sequence shown here is derived from an EMBL/GenBank/DDBJ whole genome shotgun (WGS) entry which is preliminary data.</text>
</comment>
<evidence type="ECO:0000256" key="1">
    <source>
        <dbReference type="ARBA" id="ARBA00022630"/>
    </source>
</evidence>
<dbReference type="PANTHER" id="PTHR30011:SF16">
    <property type="entry name" value="C2H2 FINGER DOMAIN TRANSCRIPTION FACTOR (EUROFUNG)-RELATED"/>
    <property type="match status" value="1"/>
</dbReference>
<dbReference type="Gene3D" id="3.20.20.30">
    <property type="entry name" value="Luciferase-like domain"/>
    <property type="match status" value="1"/>
</dbReference>
<gene>
    <name evidence="5" type="ORF">D3C57_140645</name>
</gene>
<sequence length="150" mass="15969">MRSAVDLGGRRVSVPSHVADSSLHAPPHGRSHGDHQRRLFLSLTSFPLGAGPPPSFGAPARGHRSVVGTQERIADDITGWWSAGLVDGFTLLPDALPDGLDTFVDHVVPILRKRGVFRHGYTGTTLRDHLGLPVPASSYEPSGQKGATAR</sequence>
<evidence type="ECO:0000313" key="5">
    <source>
        <dbReference type="EMBL" id="RLV75673.1"/>
    </source>
</evidence>
<dbReference type="InterPro" id="IPR051260">
    <property type="entry name" value="Diverse_substr_monoxygenases"/>
</dbReference>
<protein>
    <recommendedName>
        <fullName evidence="7">Nitrilotriacetate monooxygenase</fullName>
    </recommendedName>
</protein>
<dbReference type="InterPro" id="IPR036661">
    <property type="entry name" value="Luciferase-like_sf"/>
</dbReference>
<proteinExistence type="predicted"/>
<dbReference type="AlphaFoldDB" id="A0A3L8R9R7"/>
<keyword evidence="1" id="KW-0285">Flavoprotein</keyword>
<dbReference type="EMBL" id="QYCY01000002">
    <property type="protein sequence ID" value="RLV75673.1"/>
    <property type="molecule type" value="Genomic_DNA"/>
</dbReference>
<evidence type="ECO:0000313" key="6">
    <source>
        <dbReference type="Proteomes" id="UP000281594"/>
    </source>
</evidence>
<evidence type="ECO:0000256" key="2">
    <source>
        <dbReference type="ARBA" id="ARBA00022643"/>
    </source>
</evidence>
<keyword evidence="4" id="KW-0503">Monooxygenase</keyword>
<dbReference type="PANTHER" id="PTHR30011">
    <property type="entry name" value="ALKANESULFONATE MONOOXYGENASE-RELATED"/>
    <property type="match status" value="1"/>
</dbReference>